<dbReference type="EMBL" id="PDLN01000016">
    <property type="protein sequence ID" value="RDW63966.1"/>
    <property type="molecule type" value="Genomic_DNA"/>
</dbReference>
<name>A0A3D8QQ65_9HELO</name>
<evidence type="ECO:0000256" key="1">
    <source>
        <dbReference type="SAM" id="MobiDB-lite"/>
    </source>
</evidence>
<protein>
    <submittedName>
        <fullName evidence="2">Uncharacterized protein</fullName>
    </submittedName>
</protein>
<comment type="caution">
    <text evidence="2">The sequence shown here is derived from an EMBL/GenBank/DDBJ whole genome shotgun (WGS) entry which is preliminary data.</text>
</comment>
<feature type="compositionally biased region" description="Basic and acidic residues" evidence="1">
    <location>
        <begin position="269"/>
        <end position="288"/>
    </location>
</feature>
<feature type="region of interest" description="Disordered" evidence="1">
    <location>
        <begin position="1"/>
        <end position="38"/>
    </location>
</feature>
<dbReference type="AlphaFoldDB" id="A0A3D8QQ65"/>
<keyword evidence="3" id="KW-1185">Reference proteome</keyword>
<proteinExistence type="predicted"/>
<feature type="region of interest" description="Disordered" evidence="1">
    <location>
        <begin position="226"/>
        <end position="246"/>
    </location>
</feature>
<organism evidence="2 3">
    <name type="scientific">Coleophoma crateriformis</name>
    <dbReference type="NCBI Taxonomy" id="565419"/>
    <lineage>
        <taxon>Eukaryota</taxon>
        <taxon>Fungi</taxon>
        <taxon>Dikarya</taxon>
        <taxon>Ascomycota</taxon>
        <taxon>Pezizomycotina</taxon>
        <taxon>Leotiomycetes</taxon>
        <taxon>Helotiales</taxon>
        <taxon>Dermateaceae</taxon>
        <taxon>Coleophoma</taxon>
    </lineage>
</organism>
<evidence type="ECO:0000313" key="3">
    <source>
        <dbReference type="Proteomes" id="UP000256328"/>
    </source>
</evidence>
<dbReference type="OrthoDB" id="5391950at2759"/>
<reference evidence="2 3" key="1">
    <citation type="journal article" date="2018" name="IMA Fungus">
        <title>IMA Genome-F 9: Draft genome sequence of Annulohypoxylon stygium, Aspergillus mulundensis, Berkeleyomyces basicola (syn. Thielaviopsis basicola), Ceratocystis smalleyi, two Cercospora beticola strains, Coleophoma cylindrospora, Fusarium fracticaudum, Phialophora cf. hyalina, and Morchella septimelata.</title>
        <authorList>
            <person name="Wingfield B.D."/>
            <person name="Bills G.F."/>
            <person name="Dong Y."/>
            <person name="Huang W."/>
            <person name="Nel W.J."/>
            <person name="Swalarsk-Parry B.S."/>
            <person name="Vaghefi N."/>
            <person name="Wilken P.M."/>
            <person name="An Z."/>
            <person name="de Beer Z.W."/>
            <person name="De Vos L."/>
            <person name="Chen L."/>
            <person name="Duong T.A."/>
            <person name="Gao Y."/>
            <person name="Hammerbacher A."/>
            <person name="Kikkert J.R."/>
            <person name="Li Y."/>
            <person name="Li H."/>
            <person name="Li K."/>
            <person name="Li Q."/>
            <person name="Liu X."/>
            <person name="Ma X."/>
            <person name="Naidoo K."/>
            <person name="Pethybridge S.J."/>
            <person name="Sun J."/>
            <person name="Steenkamp E.T."/>
            <person name="van der Nest M.A."/>
            <person name="van Wyk S."/>
            <person name="Wingfield M.J."/>
            <person name="Xiong C."/>
            <person name="Yue Q."/>
            <person name="Zhang X."/>
        </authorList>
    </citation>
    <scope>NUCLEOTIDE SEQUENCE [LARGE SCALE GENOMIC DNA]</scope>
    <source>
        <strain evidence="2 3">BP5796</strain>
    </source>
</reference>
<gene>
    <name evidence="2" type="ORF">BP5796_10468</name>
</gene>
<evidence type="ECO:0000313" key="2">
    <source>
        <dbReference type="EMBL" id="RDW63966.1"/>
    </source>
</evidence>
<sequence length="320" mass="35587">MVDRNYSPSKRKRDTPPTPESSPSKNFVPATPSPMRLSTSIPGAFVSVDDDAHGSPRTKVAYNFQGLRLDGGDEISKFDLRKEYDINERMDFQRDDAAIRKRMKLLNGGEQEQGQEKEIPETPRAFTISIGRERTIDPIISEKANQIVLHNDLDPVIFKGSAHRVEGAALPRAYPSINRLAESSSRIPPKKRMGTPPLFGAADASLAPEASTIVDPDRAALTWHDDEITGHNPNDPEDDGEGINGIGFKPTAAIAYARTAKRRLQMEAYKSREAKEAREKRSERRRANEAASQATSREEAETARRVRFLEAEIKSIISIP</sequence>
<accession>A0A3D8QQ65</accession>
<feature type="region of interest" description="Disordered" evidence="1">
    <location>
        <begin position="267"/>
        <end position="305"/>
    </location>
</feature>
<feature type="compositionally biased region" description="Basic and acidic residues" evidence="1">
    <location>
        <begin position="296"/>
        <end position="305"/>
    </location>
</feature>
<dbReference type="Proteomes" id="UP000256328">
    <property type="component" value="Unassembled WGS sequence"/>
</dbReference>